<feature type="region of interest" description="Disordered" evidence="2">
    <location>
        <begin position="233"/>
        <end position="291"/>
    </location>
</feature>
<dbReference type="Gene3D" id="1.10.287.1490">
    <property type="match status" value="2"/>
</dbReference>
<feature type="coiled-coil region" evidence="1">
    <location>
        <begin position="614"/>
        <end position="718"/>
    </location>
</feature>
<protein>
    <submittedName>
        <fullName evidence="3">Uncharacterized protein</fullName>
    </submittedName>
</protein>
<dbReference type="AlphaFoldDB" id="A0A0L0S9F0"/>
<dbReference type="VEuPathDB" id="FungiDB:AMAG_03369"/>
<dbReference type="SUPFAM" id="SSF57997">
    <property type="entry name" value="Tropomyosin"/>
    <property type="match status" value="1"/>
</dbReference>
<feature type="compositionally biased region" description="Polar residues" evidence="2">
    <location>
        <begin position="906"/>
        <end position="920"/>
    </location>
</feature>
<feature type="compositionally biased region" description="Basic and acidic residues" evidence="2">
    <location>
        <begin position="1"/>
        <end position="10"/>
    </location>
</feature>
<dbReference type="EMBL" id="GG745334">
    <property type="protein sequence ID" value="KNE59019.1"/>
    <property type="molecule type" value="Genomic_DNA"/>
</dbReference>
<feature type="coiled-coil region" evidence="1">
    <location>
        <begin position="344"/>
        <end position="389"/>
    </location>
</feature>
<feature type="region of interest" description="Disordered" evidence="2">
    <location>
        <begin position="133"/>
        <end position="165"/>
    </location>
</feature>
<accession>A0A0L0S9F0</accession>
<keyword evidence="1" id="KW-0175">Coiled coil</keyword>
<dbReference type="eggNOG" id="ENOG502R9I3">
    <property type="taxonomic scope" value="Eukaryota"/>
</dbReference>
<evidence type="ECO:0000256" key="2">
    <source>
        <dbReference type="SAM" id="MobiDB-lite"/>
    </source>
</evidence>
<proteinExistence type="predicted"/>
<feature type="coiled-coil region" evidence="1">
    <location>
        <begin position="495"/>
        <end position="578"/>
    </location>
</feature>
<reference evidence="4" key="2">
    <citation type="submission" date="2009-11" db="EMBL/GenBank/DDBJ databases">
        <title>The Genome Sequence of Allomyces macrogynus strain ATCC 38327.</title>
        <authorList>
            <consortium name="The Broad Institute Genome Sequencing Platform"/>
            <person name="Russ C."/>
            <person name="Cuomo C."/>
            <person name="Shea T."/>
            <person name="Young S.K."/>
            <person name="Zeng Q."/>
            <person name="Koehrsen M."/>
            <person name="Haas B."/>
            <person name="Borodovsky M."/>
            <person name="Guigo R."/>
            <person name="Alvarado L."/>
            <person name="Berlin A."/>
            <person name="Borenstein D."/>
            <person name="Chen Z."/>
            <person name="Engels R."/>
            <person name="Freedman E."/>
            <person name="Gellesch M."/>
            <person name="Goldberg J."/>
            <person name="Griggs A."/>
            <person name="Gujja S."/>
            <person name="Heiman D."/>
            <person name="Hepburn T."/>
            <person name="Howarth C."/>
            <person name="Jen D."/>
            <person name="Larson L."/>
            <person name="Lewis B."/>
            <person name="Mehta T."/>
            <person name="Park D."/>
            <person name="Pearson M."/>
            <person name="Roberts A."/>
            <person name="Saif S."/>
            <person name="Shenoy N."/>
            <person name="Sisk P."/>
            <person name="Stolte C."/>
            <person name="Sykes S."/>
            <person name="Walk T."/>
            <person name="White J."/>
            <person name="Yandava C."/>
            <person name="Burger G."/>
            <person name="Gray M.W."/>
            <person name="Holland P.W.H."/>
            <person name="King N."/>
            <person name="Lang F.B.F."/>
            <person name="Roger A.J."/>
            <person name="Ruiz-Trillo I."/>
            <person name="Lander E."/>
            <person name="Nusbaum C."/>
        </authorList>
    </citation>
    <scope>NUCLEOTIDE SEQUENCE [LARGE SCALE GENOMIC DNA]</scope>
    <source>
        <strain evidence="4">ATCC 38327</strain>
    </source>
</reference>
<evidence type="ECO:0000313" key="3">
    <source>
        <dbReference type="EMBL" id="KNE59019.1"/>
    </source>
</evidence>
<gene>
    <name evidence="3" type="ORF">AMAG_03369</name>
</gene>
<reference evidence="3 4" key="1">
    <citation type="submission" date="2009-11" db="EMBL/GenBank/DDBJ databases">
        <title>Annotation of Allomyces macrogynus ATCC 38327.</title>
        <authorList>
            <consortium name="The Broad Institute Genome Sequencing Platform"/>
            <person name="Russ C."/>
            <person name="Cuomo C."/>
            <person name="Burger G."/>
            <person name="Gray M.W."/>
            <person name="Holland P.W.H."/>
            <person name="King N."/>
            <person name="Lang F.B.F."/>
            <person name="Roger A.J."/>
            <person name="Ruiz-Trillo I."/>
            <person name="Young S.K."/>
            <person name="Zeng Q."/>
            <person name="Gargeya S."/>
            <person name="Fitzgerald M."/>
            <person name="Haas B."/>
            <person name="Abouelleil A."/>
            <person name="Alvarado L."/>
            <person name="Arachchi H.M."/>
            <person name="Berlin A."/>
            <person name="Chapman S.B."/>
            <person name="Gearin G."/>
            <person name="Goldberg J."/>
            <person name="Griggs A."/>
            <person name="Gujja S."/>
            <person name="Hansen M."/>
            <person name="Heiman D."/>
            <person name="Howarth C."/>
            <person name="Larimer J."/>
            <person name="Lui A."/>
            <person name="MacDonald P.J.P."/>
            <person name="McCowen C."/>
            <person name="Montmayeur A."/>
            <person name="Murphy C."/>
            <person name="Neiman D."/>
            <person name="Pearson M."/>
            <person name="Priest M."/>
            <person name="Roberts A."/>
            <person name="Saif S."/>
            <person name="Shea T."/>
            <person name="Sisk P."/>
            <person name="Stolte C."/>
            <person name="Sykes S."/>
            <person name="Wortman J."/>
            <person name="Nusbaum C."/>
            <person name="Birren B."/>
        </authorList>
    </citation>
    <scope>NUCLEOTIDE SEQUENCE [LARGE SCALE GENOMIC DNA]</scope>
    <source>
        <strain evidence="3 4">ATCC 38327</strain>
    </source>
</reference>
<feature type="coiled-coil region" evidence="1">
    <location>
        <begin position="1031"/>
        <end position="1058"/>
    </location>
</feature>
<feature type="region of interest" description="Disordered" evidence="2">
    <location>
        <begin position="890"/>
        <end position="920"/>
    </location>
</feature>
<feature type="region of interest" description="Disordered" evidence="2">
    <location>
        <begin position="1"/>
        <end position="39"/>
    </location>
</feature>
<feature type="compositionally biased region" description="Low complexity" evidence="2">
    <location>
        <begin position="18"/>
        <end position="39"/>
    </location>
</feature>
<dbReference type="Proteomes" id="UP000054350">
    <property type="component" value="Unassembled WGS sequence"/>
</dbReference>
<organism evidence="3 4">
    <name type="scientific">Allomyces macrogynus (strain ATCC 38327)</name>
    <name type="common">Allomyces javanicus var. macrogynus</name>
    <dbReference type="NCBI Taxonomy" id="578462"/>
    <lineage>
        <taxon>Eukaryota</taxon>
        <taxon>Fungi</taxon>
        <taxon>Fungi incertae sedis</taxon>
        <taxon>Blastocladiomycota</taxon>
        <taxon>Blastocladiomycetes</taxon>
        <taxon>Blastocladiales</taxon>
        <taxon>Blastocladiaceae</taxon>
        <taxon>Allomyces</taxon>
    </lineage>
</organism>
<dbReference type="OrthoDB" id="5583482at2759"/>
<evidence type="ECO:0000256" key="1">
    <source>
        <dbReference type="SAM" id="Coils"/>
    </source>
</evidence>
<dbReference type="STRING" id="578462.A0A0L0S9F0"/>
<feature type="coiled-coil region" evidence="1">
    <location>
        <begin position="778"/>
        <end position="875"/>
    </location>
</feature>
<sequence length="1079" mass="116675">MFSQFKEKMASARMPKSAPGTAAAPAAPATGAAGAPAATTAVPTLPSQASVDRTASTTDIHQIGTGSATDVGGVRGAATDHKALVDENRKLRDRLEMLAEQSNQNAMLKETIQALMAEITDLKRNLETARHDLTNQSHAPPAPAPTTDSVSTETDPLRVQDGKDEANACRRDLAAAQTQLADAQARIAEQQRDADQLRAESLRETDAAHRAELDHELVRARAEHQADLDAQLAGISSKPSDGPSRRPNADLEGAGWQVATDASRNRPRGDAKVQAPRAKIADGRWPPPKTAHARADATRAAHDQARRTIDAQVAAINKAVVARDQGQAEVVAVTAELEKTLGVVAAREGEVAQARAELARMEKEFGARVAALEAEIVQAHAEAAKAHEEMCEMTARHHEVETQLASAKGKHHNVETQLGTTKDALRNAEAQVVAANDKYRDAEAQLGAAKDKNQALEAQLASAKDQHRALEPQLAAAKDHSRGLETQLIAAKDRSHALETQLAAAKGQYQETETQLKTTKDKLHDVETQLATEKSKRHEVESQLATGEGKARDLQTKVEQLEKAKLAADQNYQLVEGQLQRALQASTDLQTQLDAAVADRAKLTTDVQRVTKEQEVIEHQVRNTQAVAQELQDKWERTESARNDAERAKKRLEQQVKDAVDATETWKFKHDALEKVVQQAELARRDAEAVSGATKIKLADLDLAHTALKEQLETTRRQLEVAGQLGRAETERVAKLDAGITELRQQLTVVQAQVAEGNAAKADLEVLRSSQARTALALTESEAELKALRSTEAGLRRQLRELQLDYSEAKEFRDQHEQTLSQLRAQVADLMAARDQAQAALPETAAKALDLERHVAELQAANDDFESRLRVQEKKSAAMIRELQRELKDRRARAGESVGDEGNGTGNDVTILSHSNSKAPSQYLPSSLAIGLSGSHATDEEVAHLHDRVAKLTAELESKSKLLQQYILKDNQGVLEKHLLGVQQQQKAATGGGLFSSSPSTAAPRSGVSIAALSSTSALQKMDHSLLVEVTVKLQALLEEQTLKAAQLQEDVAVLKMELARFSSGSGGRGDGISQGVGR</sequence>
<evidence type="ECO:0000313" key="4">
    <source>
        <dbReference type="Proteomes" id="UP000054350"/>
    </source>
</evidence>
<feature type="coiled-coil region" evidence="1">
    <location>
        <begin position="425"/>
        <end position="466"/>
    </location>
</feature>
<feature type="coiled-coil region" evidence="1">
    <location>
        <begin position="166"/>
        <end position="200"/>
    </location>
</feature>
<feature type="compositionally biased region" description="Basic and acidic residues" evidence="2">
    <location>
        <begin position="155"/>
        <end position="165"/>
    </location>
</feature>
<dbReference type="OMA" id="HEEMCEM"/>
<keyword evidence="4" id="KW-1185">Reference proteome</keyword>
<dbReference type="PANTHER" id="PTHR18937">
    <property type="entry name" value="STRUCTURAL MAINTENANCE OF CHROMOSOMES SMC FAMILY MEMBER"/>
    <property type="match status" value="1"/>
</dbReference>
<name>A0A0L0S9F0_ALLM3</name>